<dbReference type="Pfam" id="PF00512">
    <property type="entry name" value="HisKA"/>
    <property type="match status" value="1"/>
</dbReference>
<keyword evidence="12 20" id="KW-0418">Kinase</keyword>
<evidence type="ECO:0000256" key="12">
    <source>
        <dbReference type="ARBA" id="ARBA00022777"/>
    </source>
</evidence>
<keyword evidence="7" id="KW-0597">Phosphoprotein</keyword>
<keyword evidence="16 18" id="KW-0472">Membrane</keyword>
<keyword evidence="21" id="KW-1185">Reference proteome</keyword>
<evidence type="ECO:0000256" key="5">
    <source>
        <dbReference type="ARBA" id="ARBA00022448"/>
    </source>
</evidence>
<evidence type="ECO:0000256" key="8">
    <source>
        <dbReference type="ARBA" id="ARBA00022592"/>
    </source>
</evidence>
<feature type="domain" description="Histidine kinase" evidence="19">
    <location>
        <begin position="200"/>
        <end position="427"/>
    </location>
</feature>
<dbReference type="SUPFAM" id="SSF47384">
    <property type="entry name" value="Homodimeric domain of signal transducing histidine kinase"/>
    <property type="match status" value="1"/>
</dbReference>
<evidence type="ECO:0000256" key="11">
    <source>
        <dbReference type="ARBA" id="ARBA00022741"/>
    </source>
</evidence>
<evidence type="ECO:0000256" key="18">
    <source>
        <dbReference type="SAM" id="Phobius"/>
    </source>
</evidence>
<evidence type="ECO:0000256" key="1">
    <source>
        <dbReference type="ARBA" id="ARBA00000085"/>
    </source>
</evidence>
<keyword evidence="6" id="KW-1003">Cell membrane</keyword>
<dbReference type="FunFam" id="1.10.287.130:FF:000008">
    <property type="entry name" value="Two-component sensor histidine kinase"/>
    <property type="match status" value="1"/>
</dbReference>
<dbReference type="InterPro" id="IPR003661">
    <property type="entry name" value="HisK_dim/P_dom"/>
</dbReference>
<sequence>MLLAQAAAGSLGGWLAGWPGALVAVLLGSWLWLWADCWQAHKLRRWLQSGSVANLPPLRGLWAVLGSSARRWLQAKEKSVQAAEVRVQGVLHAFHASPNGVILLDEQGQIEWCNRMAQTHFGLQDPRDLGQKLGYLVRDPALLAYWQAHDFSESLSMDGSQGARLSVRVFPYGKGKHLLLAQDVTALEQAEAMRREFVANVSHEIRTPLTVLIGFVETLQTLELPAEQRQRYLHLMGQQAQRMHHLVQDLLTLSRLEGSPLPGYDQGMAVADILEQCEVEARALSALLGQGGQSAHQLEFPPAHAPGMDQQLLGAPVELVSAFSNLITNALRYTPAGGRVQVLWQPQPDGSACLQVRDSGPGIAPDHLARLTERFYRIDRSRSRETGGTGLGLAIVKHALQRHGAQLHIDSQLGQGSTFTVHFPARRVQGKLES</sequence>
<gene>
    <name evidence="20" type="primary">phoR</name>
    <name evidence="20" type="ORF">J1777_02370</name>
</gene>
<keyword evidence="8" id="KW-0592">Phosphate transport</keyword>
<evidence type="ECO:0000256" key="9">
    <source>
        <dbReference type="ARBA" id="ARBA00022679"/>
    </source>
</evidence>
<dbReference type="AlphaFoldDB" id="A0A939GXY4"/>
<evidence type="ECO:0000256" key="14">
    <source>
        <dbReference type="ARBA" id="ARBA00022989"/>
    </source>
</evidence>
<dbReference type="SMART" id="SM00388">
    <property type="entry name" value="HisKA"/>
    <property type="match status" value="1"/>
</dbReference>
<dbReference type="SUPFAM" id="SSF55785">
    <property type="entry name" value="PYP-like sensor domain (PAS domain)"/>
    <property type="match status" value="1"/>
</dbReference>
<dbReference type="CDD" id="cd00130">
    <property type="entry name" value="PAS"/>
    <property type="match status" value="1"/>
</dbReference>
<dbReference type="GO" id="GO:0004721">
    <property type="term" value="F:phosphoprotein phosphatase activity"/>
    <property type="evidence" value="ECO:0007669"/>
    <property type="project" value="TreeGrafter"/>
</dbReference>
<dbReference type="InterPro" id="IPR005467">
    <property type="entry name" value="His_kinase_dom"/>
</dbReference>
<evidence type="ECO:0000256" key="3">
    <source>
        <dbReference type="ARBA" id="ARBA00012438"/>
    </source>
</evidence>
<evidence type="ECO:0000313" key="21">
    <source>
        <dbReference type="Proteomes" id="UP000664731"/>
    </source>
</evidence>
<evidence type="ECO:0000256" key="7">
    <source>
        <dbReference type="ARBA" id="ARBA00022553"/>
    </source>
</evidence>
<keyword evidence="11" id="KW-0547">Nucleotide-binding</keyword>
<evidence type="ECO:0000259" key="19">
    <source>
        <dbReference type="PROSITE" id="PS50109"/>
    </source>
</evidence>
<dbReference type="InterPro" id="IPR050351">
    <property type="entry name" value="BphY/WalK/GraS-like"/>
</dbReference>
<comment type="caution">
    <text evidence="20">The sequence shown here is derived from an EMBL/GenBank/DDBJ whole genome shotgun (WGS) entry which is preliminary data.</text>
</comment>
<proteinExistence type="predicted"/>
<dbReference type="GO" id="GO:0000155">
    <property type="term" value="F:phosphorelay sensor kinase activity"/>
    <property type="evidence" value="ECO:0007669"/>
    <property type="project" value="InterPro"/>
</dbReference>
<dbReference type="Gene3D" id="1.10.287.130">
    <property type="match status" value="1"/>
</dbReference>
<dbReference type="Gene3D" id="3.30.565.10">
    <property type="entry name" value="Histidine kinase-like ATPase, C-terminal domain"/>
    <property type="match status" value="1"/>
</dbReference>
<organism evidence="20 21">
    <name type="scientific">Comamonas denitrificans</name>
    <dbReference type="NCBI Taxonomy" id="117506"/>
    <lineage>
        <taxon>Bacteria</taxon>
        <taxon>Pseudomonadati</taxon>
        <taxon>Pseudomonadota</taxon>
        <taxon>Betaproteobacteria</taxon>
        <taxon>Burkholderiales</taxon>
        <taxon>Comamonadaceae</taxon>
        <taxon>Comamonas</taxon>
    </lineage>
</organism>
<evidence type="ECO:0000256" key="6">
    <source>
        <dbReference type="ARBA" id="ARBA00022475"/>
    </source>
</evidence>
<dbReference type="SMART" id="SM00387">
    <property type="entry name" value="HATPase_c"/>
    <property type="match status" value="1"/>
</dbReference>
<keyword evidence="14 18" id="KW-1133">Transmembrane helix</keyword>
<comment type="subcellular location">
    <subcellularLocation>
        <location evidence="2">Cell membrane</location>
    </subcellularLocation>
</comment>
<dbReference type="EMBL" id="JAFNME010000003">
    <property type="protein sequence ID" value="MBO1248684.1"/>
    <property type="molecule type" value="Genomic_DNA"/>
</dbReference>
<protein>
    <recommendedName>
        <fullName evidence="4">Phosphate regulon sensor protein PhoR</fullName>
        <ecNumber evidence="3">2.7.13.3</ecNumber>
    </recommendedName>
</protein>
<dbReference type="Pfam" id="PF13188">
    <property type="entry name" value="PAS_8"/>
    <property type="match status" value="1"/>
</dbReference>
<dbReference type="InterPro" id="IPR003594">
    <property type="entry name" value="HATPase_dom"/>
</dbReference>
<dbReference type="InterPro" id="IPR035965">
    <property type="entry name" value="PAS-like_dom_sf"/>
</dbReference>
<dbReference type="PRINTS" id="PR00344">
    <property type="entry name" value="BCTRLSENSOR"/>
</dbReference>
<dbReference type="GO" id="GO:0016036">
    <property type="term" value="P:cellular response to phosphate starvation"/>
    <property type="evidence" value="ECO:0007669"/>
    <property type="project" value="TreeGrafter"/>
</dbReference>
<dbReference type="GO" id="GO:0006817">
    <property type="term" value="P:phosphate ion transport"/>
    <property type="evidence" value="ECO:0007669"/>
    <property type="project" value="UniProtKB-KW"/>
</dbReference>
<name>A0A939GXY4_9BURK</name>
<keyword evidence="13" id="KW-0067">ATP-binding</keyword>
<evidence type="ECO:0000256" key="4">
    <source>
        <dbReference type="ARBA" id="ARBA00019665"/>
    </source>
</evidence>
<dbReference type="InterPro" id="IPR004358">
    <property type="entry name" value="Sig_transdc_His_kin-like_C"/>
</dbReference>
<dbReference type="Proteomes" id="UP000664731">
    <property type="component" value="Unassembled WGS sequence"/>
</dbReference>
<dbReference type="InterPro" id="IPR014310">
    <property type="entry name" value="Sig_transdc_His_kinase_PhoR"/>
</dbReference>
<dbReference type="Pfam" id="PF02518">
    <property type="entry name" value="HATPase_c"/>
    <property type="match status" value="1"/>
</dbReference>
<evidence type="ECO:0000256" key="17">
    <source>
        <dbReference type="ARBA" id="ARBA00025207"/>
    </source>
</evidence>
<dbReference type="PANTHER" id="PTHR45453">
    <property type="entry name" value="PHOSPHATE REGULON SENSOR PROTEIN PHOR"/>
    <property type="match status" value="1"/>
</dbReference>
<keyword evidence="15" id="KW-0902">Two-component regulatory system</keyword>
<keyword evidence="10 18" id="KW-0812">Transmembrane</keyword>
<dbReference type="PANTHER" id="PTHR45453:SF1">
    <property type="entry name" value="PHOSPHATE REGULON SENSOR PROTEIN PHOR"/>
    <property type="match status" value="1"/>
</dbReference>
<dbReference type="NCBIfam" id="TIGR02966">
    <property type="entry name" value="phoR_proteo"/>
    <property type="match status" value="1"/>
</dbReference>
<dbReference type="Gene3D" id="3.30.450.20">
    <property type="entry name" value="PAS domain"/>
    <property type="match status" value="1"/>
</dbReference>
<comment type="catalytic activity">
    <reaction evidence="1">
        <text>ATP + protein L-histidine = ADP + protein N-phospho-L-histidine.</text>
        <dbReference type="EC" id="2.7.13.3"/>
    </reaction>
</comment>
<keyword evidence="9" id="KW-0808">Transferase</keyword>
<dbReference type="SUPFAM" id="SSF55874">
    <property type="entry name" value="ATPase domain of HSP90 chaperone/DNA topoisomerase II/histidine kinase"/>
    <property type="match status" value="1"/>
</dbReference>
<evidence type="ECO:0000256" key="10">
    <source>
        <dbReference type="ARBA" id="ARBA00022692"/>
    </source>
</evidence>
<dbReference type="GO" id="GO:0005886">
    <property type="term" value="C:plasma membrane"/>
    <property type="evidence" value="ECO:0007669"/>
    <property type="project" value="UniProtKB-SubCell"/>
</dbReference>
<dbReference type="GO" id="GO:0005524">
    <property type="term" value="F:ATP binding"/>
    <property type="evidence" value="ECO:0007669"/>
    <property type="project" value="UniProtKB-KW"/>
</dbReference>
<dbReference type="InterPro" id="IPR000014">
    <property type="entry name" value="PAS"/>
</dbReference>
<evidence type="ECO:0000313" key="20">
    <source>
        <dbReference type="EMBL" id="MBO1248684.1"/>
    </source>
</evidence>
<dbReference type="EC" id="2.7.13.3" evidence="3"/>
<reference evidence="20" key="1">
    <citation type="submission" date="2021-03" db="EMBL/GenBank/DDBJ databases">
        <title>Comamonas denitrificans.</title>
        <authorList>
            <person name="Finster K."/>
        </authorList>
    </citation>
    <scope>NUCLEOTIDE SEQUENCE</scope>
    <source>
        <strain evidence="20">MM2021_4</strain>
    </source>
</reference>
<keyword evidence="5" id="KW-0813">Transport</keyword>
<evidence type="ECO:0000256" key="2">
    <source>
        <dbReference type="ARBA" id="ARBA00004236"/>
    </source>
</evidence>
<feature type="transmembrane region" description="Helical" evidence="18">
    <location>
        <begin position="12"/>
        <end position="35"/>
    </location>
</feature>
<dbReference type="SMART" id="SM00091">
    <property type="entry name" value="PAS"/>
    <property type="match status" value="1"/>
</dbReference>
<accession>A0A939GXY4</accession>
<comment type="function">
    <text evidence="17">Member of the two-component regulatory system PhoR/PhoB involved in the phosphate regulon genes expression. PhoR may function as a membrane-associated protein kinase that phosphorylates PhoB in response to environmental signals.</text>
</comment>
<evidence type="ECO:0000256" key="16">
    <source>
        <dbReference type="ARBA" id="ARBA00023136"/>
    </source>
</evidence>
<evidence type="ECO:0000256" key="13">
    <source>
        <dbReference type="ARBA" id="ARBA00022840"/>
    </source>
</evidence>
<dbReference type="PROSITE" id="PS50109">
    <property type="entry name" value="HIS_KIN"/>
    <property type="match status" value="1"/>
</dbReference>
<dbReference type="InterPro" id="IPR036097">
    <property type="entry name" value="HisK_dim/P_sf"/>
</dbReference>
<evidence type="ECO:0000256" key="15">
    <source>
        <dbReference type="ARBA" id="ARBA00023012"/>
    </source>
</evidence>
<dbReference type="InterPro" id="IPR036890">
    <property type="entry name" value="HATPase_C_sf"/>
</dbReference>
<dbReference type="CDD" id="cd00082">
    <property type="entry name" value="HisKA"/>
    <property type="match status" value="1"/>
</dbReference>